<evidence type="ECO:0000313" key="3">
    <source>
        <dbReference type="EMBL" id="MDP2523923.1"/>
    </source>
</evidence>
<evidence type="ECO:0000259" key="1">
    <source>
        <dbReference type="PROSITE" id="PS51704"/>
    </source>
</evidence>
<protein>
    <submittedName>
        <fullName evidence="2">Glycerophosphodiester phosphodiesterase family protein</fullName>
    </submittedName>
</protein>
<feature type="domain" description="GP-PDE" evidence="1">
    <location>
        <begin position="5"/>
        <end position="243"/>
    </location>
</feature>
<dbReference type="InterPro" id="IPR030395">
    <property type="entry name" value="GP_PDE_dom"/>
</dbReference>
<dbReference type="Pfam" id="PF03009">
    <property type="entry name" value="GDPD"/>
    <property type="match status" value="1"/>
</dbReference>
<dbReference type="RefSeq" id="WP_303548566.1">
    <property type="nucleotide sequence ID" value="NZ_JAUOPG010000002.1"/>
</dbReference>
<organism evidence="2 4">
    <name type="scientific">Neptunomonas phycophila</name>
    <dbReference type="NCBI Taxonomy" id="1572645"/>
    <lineage>
        <taxon>Bacteria</taxon>
        <taxon>Pseudomonadati</taxon>
        <taxon>Pseudomonadota</taxon>
        <taxon>Gammaproteobacteria</taxon>
        <taxon>Oceanospirillales</taxon>
        <taxon>Oceanospirillaceae</taxon>
        <taxon>Neptunomonas</taxon>
    </lineage>
</organism>
<dbReference type="PANTHER" id="PTHR46211">
    <property type="entry name" value="GLYCEROPHOSPHORYL DIESTER PHOSPHODIESTERASE"/>
    <property type="match status" value="1"/>
</dbReference>
<evidence type="ECO:0000313" key="5">
    <source>
        <dbReference type="Proteomes" id="UP001177341"/>
    </source>
</evidence>
<dbReference type="EMBL" id="JAUOPG010000002">
    <property type="protein sequence ID" value="MDO6452525.1"/>
    <property type="molecule type" value="Genomic_DNA"/>
</dbReference>
<proteinExistence type="predicted"/>
<dbReference type="SUPFAM" id="SSF51695">
    <property type="entry name" value="PLC-like phosphodiesterases"/>
    <property type="match status" value="1"/>
</dbReference>
<reference evidence="2" key="1">
    <citation type="submission" date="2023-07" db="EMBL/GenBank/DDBJ databases">
        <title>Genome content predicts the carbon catabolic preferences of heterotrophic bacteria.</title>
        <authorList>
            <person name="Gralka M."/>
        </authorList>
    </citation>
    <scope>NUCLEOTIDE SEQUENCE</scope>
    <source>
        <strain evidence="3">5G01</strain>
        <strain evidence="2">I2M16</strain>
    </source>
</reference>
<dbReference type="InterPro" id="IPR017946">
    <property type="entry name" value="PLC-like_Pdiesterase_TIM-brl"/>
</dbReference>
<dbReference type="PANTHER" id="PTHR46211:SF1">
    <property type="entry name" value="GLYCEROPHOSPHODIESTER PHOSPHODIESTERASE, CYTOPLASMIC"/>
    <property type="match status" value="1"/>
</dbReference>
<dbReference type="GO" id="GO:0008081">
    <property type="term" value="F:phosphoric diester hydrolase activity"/>
    <property type="evidence" value="ECO:0007669"/>
    <property type="project" value="InterPro"/>
</dbReference>
<dbReference type="AlphaFoldDB" id="A0AAW7XEU9"/>
<sequence>MVRLPPVIGHRGLSALAPENTCAAIHAAYSHGISWVEIDLSLLGDGTAVIFHDDTLERCTQHQGHLLDINREDLAWLDAGSWFSHEFAAEPIPTLAEMLSLLSTYHMGLNLELKAQPHVSHATIVRCAYSHIKKYWKSNQPIVISSFDHDILLAYRKADPDALLAMLYEDLQPDWQSVAHRIQPLSLHCHYPELTQDSITAIKSKGYQIAAYTCNNLNEAIQLWQSGIDTLFSDQAHLFTQYLNNKAE</sequence>
<accession>A0AAW7XEU9</accession>
<dbReference type="Gene3D" id="3.20.20.190">
    <property type="entry name" value="Phosphatidylinositol (PI) phosphodiesterase"/>
    <property type="match status" value="1"/>
</dbReference>
<evidence type="ECO:0000313" key="4">
    <source>
        <dbReference type="Proteomes" id="UP001169862"/>
    </source>
</evidence>
<evidence type="ECO:0000313" key="2">
    <source>
        <dbReference type="EMBL" id="MDO6452525.1"/>
    </source>
</evidence>
<dbReference type="Proteomes" id="UP001169862">
    <property type="component" value="Unassembled WGS sequence"/>
</dbReference>
<name>A0AAW7XEU9_9GAMM</name>
<keyword evidence="5" id="KW-1185">Reference proteome</keyword>
<dbReference type="Proteomes" id="UP001177341">
    <property type="component" value="Unassembled WGS sequence"/>
</dbReference>
<dbReference type="GO" id="GO:0006629">
    <property type="term" value="P:lipid metabolic process"/>
    <property type="evidence" value="ECO:0007669"/>
    <property type="project" value="InterPro"/>
</dbReference>
<dbReference type="PROSITE" id="PS51704">
    <property type="entry name" value="GP_PDE"/>
    <property type="match status" value="1"/>
</dbReference>
<comment type="caution">
    <text evidence="2">The sequence shown here is derived from an EMBL/GenBank/DDBJ whole genome shotgun (WGS) entry which is preliminary data.</text>
</comment>
<dbReference type="EMBL" id="JAUYVO010000012">
    <property type="protein sequence ID" value="MDP2523923.1"/>
    <property type="molecule type" value="Genomic_DNA"/>
</dbReference>
<gene>
    <name evidence="2" type="ORF">Q4490_03005</name>
    <name evidence="3" type="ORF">Q8W30_15225</name>
</gene>